<dbReference type="Gene3D" id="3.40.50.300">
    <property type="entry name" value="P-loop containing nucleotide triphosphate hydrolases"/>
    <property type="match status" value="1"/>
</dbReference>
<dbReference type="SUPFAM" id="SSF48403">
    <property type="entry name" value="Ankyrin repeat"/>
    <property type="match status" value="1"/>
</dbReference>
<name>A0ABR3WWW3_9EURO</name>
<sequence length="1223" mass="138640">MPPFSASLPELKRGFIQRKNKIRASFHKASPDKKLVLSATPNENLHAHENGIILRPPGPTCVAPERTSGELWNAAYENLKEQQPGLMNDFEVIIRAETGTDDFRRSVYETIINKKVAAFNSDKWKFRLQNKPVYVRESVNKIVKTISSLKVIMGPITNMDPLHAGLPLAAVCLLLSFAENNESQVTSLLDGLEYISTTMRYFAVVERIYVAGTLPDATSDLRRAILDVYVSILEYEVRALSYFNGNRLKRFGRNAFKFDNWNSIIDKIRSHETKCNTLIMLSDIECRQDQAQQVQLFLEELDRKSDTLIRETSTWRKDDLEFQCLGCFRVMEYERYKDKNPLRVPGTCNWFLDHPRYHKWLQDPQAKLLWVSADPGCGKSVLAKTLVDEQFMSLNSTAADNVCYFFFKDDDPRSRQPTNAIASFLHQLFTQNHSLVKHALPSFRRNGNKLSALLQEQWNIFLSVTADPSAGTTICIIDALDECDDTMQNPFINMIRSLSLDHKSPRRLKFLVTGRPSVFYGRLIPTESPETEIRLTGESDQEKERISQEIGLFIDAKVETFRRHRQQLGLEDDAHEMIRDKIKAADHRTYLWLSLIFPELADNPGLAIARLRRKLDRLPKTVDEAYEKILNRTTDRDKALRILQLVVAAARPLTLREMNMVLALSEVDEVGEISLEPEITFQNTLKNSCGSFLDIKNSTIYLIHQTAKEFLLRHQAAVECSRSTICSWKGSIDLEEANVSFAQICVSYIHLPQFESDIIMGDGWCPSVENVEQHDLLGYAAKYWPYHLEKSAYKAALPLMDDSIELCRPDTGRCKNWLGIYLFEHQIDLNLDRFTHEVEVIAVTGMKHLLEVYLRRGINSLSLLQAILPARFARQVEIEKLLLRTGADPHLRTEYGDTYLSNAVAHGDLAVVKLLLDRGADPNEDEYGSGPLARAAVHGYHEIVQTLLENGARREFRCRTFGRTALSYAVEGKYWKRNAHHLPWTSERRDYTKVIQILLGYGADIYARSINNETPLYYAITGHNTEAVRLLLDWGVDANSKVCGTEFAIHVAAKNEDSDILELLLSRGAWVDILDYDGRTPLSHAAEHGKFDTSRVLLDNGAHPDPIDHKSRTPLHYAAESGETRLFSMLLDKGANPDFADAYGRTALWAACSYGHIDIVNLLLDRVTSLNPITTWGKTALSVAESRGHVHIVKLLQEAIGNKTSNKLCLESSNPGSLQGTSA</sequence>
<dbReference type="PANTHER" id="PTHR24198">
    <property type="entry name" value="ANKYRIN REPEAT AND PROTEIN KINASE DOMAIN-CONTAINING PROTEIN"/>
    <property type="match status" value="1"/>
</dbReference>
<evidence type="ECO:0000259" key="4">
    <source>
        <dbReference type="Pfam" id="PF17100"/>
    </source>
</evidence>
<dbReference type="InterPro" id="IPR002110">
    <property type="entry name" value="Ankyrin_rpt"/>
</dbReference>
<dbReference type="Gene3D" id="1.25.40.20">
    <property type="entry name" value="Ankyrin repeat-containing domain"/>
    <property type="match status" value="3"/>
</dbReference>
<evidence type="ECO:0000313" key="8">
    <source>
        <dbReference type="Proteomes" id="UP001583193"/>
    </source>
</evidence>
<protein>
    <recommendedName>
        <fullName evidence="9">Ankyrin repeat protein</fullName>
    </recommendedName>
</protein>
<dbReference type="InterPro" id="IPR036770">
    <property type="entry name" value="Ankyrin_rpt-contain_sf"/>
</dbReference>
<feature type="repeat" description="ANK" evidence="3">
    <location>
        <begin position="895"/>
        <end position="927"/>
    </location>
</feature>
<evidence type="ECO:0008006" key="9">
    <source>
        <dbReference type="Google" id="ProtNLM"/>
    </source>
</evidence>
<dbReference type="Proteomes" id="UP001583193">
    <property type="component" value="Unassembled WGS sequence"/>
</dbReference>
<dbReference type="PROSITE" id="PS50088">
    <property type="entry name" value="ANK_REPEAT"/>
    <property type="match status" value="7"/>
</dbReference>
<dbReference type="InterPro" id="IPR031359">
    <property type="entry name" value="NACHT_N"/>
</dbReference>
<dbReference type="PROSITE" id="PS50297">
    <property type="entry name" value="ANK_REP_REGION"/>
    <property type="match status" value="7"/>
</dbReference>
<feature type="repeat" description="ANK" evidence="3">
    <location>
        <begin position="1143"/>
        <end position="1175"/>
    </location>
</feature>
<feature type="domain" description="GPI inositol-deacylase winged helix" evidence="5">
    <location>
        <begin position="627"/>
        <end position="717"/>
    </location>
</feature>
<dbReference type="Pfam" id="PF12796">
    <property type="entry name" value="Ank_2"/>
    <property type="match status" value="2"/>
</dbReference>
<dbReference type="SUPFAM" id="SSF52540">
    <property type="entry name" value="P-loop containing nucleoside triphosphate hydrolases"/>
    <property type="match status" value="1"/>
</dbReference>
<proteinExistence type="predicted"/>
<keyword evidence="1" id="KW-0677">Repeat</keyword>
<dbReference type="Pfam" id="PF22939">
    <property type="entry name" value="WHD_GPIID"/>
    <property type="match status" value="1"/>
</dbReference>
<keyword evidence="8" id="KW-1185">Reference proteome</keyword>
<keyword evidence="2 3" id="KW-0040">ANK repeat</keyword>
<dbReference type="Pfam" id="PF17100">
    <property type="entry name" value="NACHT_N"/>
    <property type="match status" value="1"/>
</dbReference>
<dbReference type="Pfam" id="PF00023">
    <property type="entry name" value="Ank"/>
    <property type="match status" value="1"/>
</dbReference>
<dbReference type="InterPro" id="IPR054471">
    <property type="entry name" value="GPIID_WHD"/>
</dbReference>
<evidence type="ECO:0000256" key="2">
    <source>
        <dbReference type="ARBA" id="ARBA00023043"/>
    </source>
</evidence>
<dbReference type="InterPro" id="IPR027417">
    <property type="entry name" value="P-loop_NTPase"/>
</dbReference>
<evidence type="ECO:0000256" key="3">
    <source>
        <dbReference type="PROSITE-ProRule" id="PRU00023"/>
    </source>
</evidence>
<dbReference type="PANTHER" id="PTHR24198:SF165">
    <property type="entry name" value="ANKYRIN REPEAT-CONTAINING PROTEIN-RELATED"/>
    <property type="match status" value="1"/>
</dbReference>
<dbReference type="Pfam" id="PF13637">
    <property type="entry name" value="Ank_4"/>
    <property type="match status" value="1"/>
</dbReference>
<dbReference type="InterPro" id="IPR056884">
    <property type="entry name" value="NPHP3-like_N"/>
</dbReference>
<comment type="caution">
    <text evidence="7">The sequence shown here is derived from an EMBL/GenBank/DDBJ whole genome shotgun (WGS) entry which is preliminary data.</text>
</comment>
<feature type="repeat" description="ANK" evidence="3">
    <location>
        <begin position="927"/>
        <end position="959"/>
    </location>
</feature>
<dbReference type="EMBL" id="JAVDPF010000040">
    <property type="protein sequence ID" value="KAL1868165.1"/>
    <property type="molecule type" value="Genomic_DNA"/>
</dbReference>
<feature type="repeat" description="ANK" evidence="3">
    <location>
        <begin position="1110"/>
        <end position="1142"/>
    </location>
</feature>
<gene>
    <name evidence="7" type="ORF">Plec18167_008356</name>
</gene>
<organism evidence="7 8">
    <name type="scientific">Paecilomyces lecythidis</name>
    <dbReference type="NCBI Taxonomy" id="3004212"/>
    <lineage>
        <taxon>Eukaryota</taxon>
        <taxon>Fungi</taxon>
        <taxon>Dikarya</taxon>
        <taxon>Ascomycota</taxon>
        <taxon>Pezizomycotina</taxon>
        <taxon>Eurotiomycetes</taxon>
        <taxon>Eurotiomycetidae</taxon>
        <taxon>Eurotiales</taxon>
        <taxon>Thermoascaceae</taxon>
        <taxon>Paecilomyces</taxon>
    </lineage>
</organism>
<feature type="domain" description="NWD NACHT-NTPase N-terminal" evidence="4">
    <location>
        <begin position="70"/>
        <end position="274"/>
    </location>
</feature>
<evidence type="ECO:0000259" key="6">
    <source>
        <dbReference type="Pfam" id="PF24883"/>
    </source>
</evidence>
<reference evidence="7 8" key="1">
    <citation type="journal article" date="2024" name="IMA Fungus">
        <title>IMA Genome - F19 : A genome assembly and annotation guide to empower mycologists, including annotated draft genome sequences of Ceratocystis pirilliformis, Diaporthe australafricana, Fusarium ophioides, Paecilomyces lecythidis, and Sporothrix stenoceras.</title>
        <authorList>
            <person name="Aylward J."/>
            <person name="Wilson A.M."/>
            <person name="Visagie C.M."/>
            <person name="Spraker J."/>
            <person name="Barnes I."/>
            <person name="Buitendag C."/>
            <person name="Ceriani C."/>
            <person name="Del Mar Angel L."/>
            <person name="du Plessis D."/>
            <person name="Fuchs T."/>
            <person name="Gasser K."/>
            <person name="Kramer D."/>
            <person name="Li W."/>
            <person name="Munsamy K."/>
            <person name="Piso A."/>
            <person name="Price J.L."/>
            <person name="Sonnekus B."/>
            <person name="Thomas C."/>
            <person name="van der Nest A."/>
            <person name="van Dijk A."/>
            <person name="van Heerden A."/>
            <person name="van Vuuren N."/>
            <person name="Yilmaz N."/>
            <person name="Duong T.A."/>
            <person name="van der Merwe N.A."/>
            <person name="Wingfield M.J."/>
            <person name="Wingfield B.D."/>
        </authorList>
    </citation>
    <scope>NUCLEOTIDE SEQUENCE [LARGE SCALE GENOMIC DNA]</scope>
    <source>
        <strain evidence="7 8">CMW 18167</strain>
    </source>
</reference>
<evidence type="ECO:0000259" key="5">
    <source>
        <dbReference type="Pfam" id="PF22939"/>
    </source>
</evidence>
<feature type="domain" description="Nephrocystin 3-like N-terminal" evidence="6">
    <location>
        <begin position="346"/>
        <end position="515"/>
    </location>
</feature>
<feature type="repeat" description="ANK" evidence="3">
    <location>
        <begin position="1044"/>
        <end position="1076"/>
    </location>
</feature>
<evidence type="ECO:0000256" key="1">
    <source>
        <dbReference type="ARBA" id="ARBA00022737"/>
    </source>
</evidence>
<accession>A0ABR3WWW3</accession>
<feature type="repeat" description="ANK" evidence="3">
    <location>
        <begin position="1077"/>
        <end position="1109"/>
    </location>
</feature>
<feature type="repeat" description="ANK" evidence="3">
    <location>
        <begin position="1011"/>
        <end position="1043"/>
    </location>
</feature>
<evidence type="ECO:0000313" key="7">
    <source>
        <dbReference type="EMBL" id="KAL1868165.1"/>
    </source>
</evidence>
<dbReference type="Pfam" id="PF24883">
    <property type="entry name" value="NPHP3_N"/>
    <property type="match status" value="1"/>
</dbReference>
<dbReference type="SMART" id="SM00248">
    <property type="entry name" value="ANK"/>
    <property type="match status" value="9"/>
</dbReference>